<dbReference type="GO" id="GO:0015886">
    <property type="term" value="P:heme transport"/>
    <property type="evidence" value="ECO:0007669"/>
    <property type="project" value="InterPro"/>
</dbReference>
<dbReference type="GO" id="GO:0017004">
    <property type="term" value="P:cytochrome complex assembly"/>
    <property type="evidence" value="ECO:0007669"/>
    <property type="project" value="UniProtKB-KW"/>
</dbReference>
<evidence type="ECO:0000313" key="13">
    <source>
        <dbReference type="EMBL" id="VDC30543.1"/>
    </source>
</evidence>
<dbReference type="EMBL" id="UXAW01000080">
    <property type="protein sequence ID" value="VDC30543.1"/>
    <property type="molecule type" value="Genomic_DNA"/>
</dbReference>
<evidence type="ECO:0000256" key="11">
    <source>
        <dbReference type="ARBA" id="ARBA00023136"/>
    </source>
</evidence>
<name>A0A3P5XGD5_9RHOB</name>
<keyword evidence="14" id="KW-1185">Reference proteome</keyword>
<accession>A0A3P5XGD5</accession>
<evidence type="ECO:0000256" key="4">
    <source>
        <dbReference type="ARBA" id="ARBA00016461"/>
    </source>
</evidence>
<evidence type="ECO:0000256" key="3">
    <source>
        <dbReference type="ARBA" id="ARBA00008741"/>
    </source>
</evidence>
<evidence type="ECO:0000256" key="1">
    <source>
        <dbReference type="ARBA" id="ARBA00002442"/>
    </source>
</evidence>
<dbReference type="AlphaFoldDB" id="A0A3P5XGD5"/>
<protein>
    <recommendedName>
        <fullName evidence="4 12">Heme exporter protein D</fullName>
    </recommendedName>
</protein>
<evidence type="ECO:0000256" key="12">
    <source>
        <dbReference type="RuleBase" id="RU363101"/>
    </source>
</evidence>
<keyword evidence="8 12" id="KW-0812">Transmembrane</keyword>
<comment type="similarity">
    <text evidence="3 12">Belongs to the CcmD/CycX/HelD family.</text>
</comment>
<comment type="function">
    <text evidence="1 12">Required for the export of heme to the periplasm for the biogenesis of c-type cytochromes.</text>
</comment>
<evidence type="ECO:0000256" key="8">
    <source>
        <dbReference type="ARBA" id="ARBA00022692"/>
    </source>
</evidence>
<keyword evidence="9 12" id="KW-0201">Cytochrome c-type biogenesis</keyword>
<gene>
    <name evidence="13" type="ORF">XINFAN_02569</name>
</gene>
<evidence type="ECO:0000256" key="2">
    <source>
        <dbReference type="ARBA" id="ARBA00004377"/>
    </source>
</evidence>
<feature type="transmembrane region" description="Helical" evidence="12">
    <location>
        <begin position="12"/>
        <end position="32"/>
    </location>
</feature>
<dbReference type="InterPro" id="IPR007078">
    <property type="entry name" value="Haem_export_protD_CcmD"/>
</dbReference>
<dbReference type="NCBIfam" id="TIGR03141">
    <property type="entry name" value="cytochro_ccmD"/>
    <property type="match status" value="1"/>
</dbReference>
<evidence type="ECO:0000256" key="6">
    <source>
        <dbReference type="ARBA" id="ARBA00022475"/>
    </source>
</evidence>
<proteinExistence type="inferred from homology"/>
<organism evidence="13 14">
    <name type="scientific">Pseudogemmobacter humi</name>
    <dbReference type="NCBI Taxonomy" id="2483812"/>
    <lineage>
        <taxon>Bacteria</taxon>
        <taxon>Pseudomonadati</taxon>
        <taxon>Pseudomonadota</taxon>
        <taxon>Alphaproteobacteria</taxon>
        <taxon>Rhodobacterales</taxon>
        <taxon>Paracoccaceae</taxon>
        <taxon>Pseudogemmobacter</taxon>
    </lineage>
</organism>
<reference evidence="13 14" key="1">
    <citation type="submission" date="2018-11" db="EMBL/GenBank/DDBJ databases">
        <authorList>
            <person name="Criscuolo A."/>
        </authorList>
    </citation>
    <scope>NUCLEOTIDE SEQUENCE [LARGE SCALE GENOMIC DNA]</scope>
    <source>
        <strain evidence="13">ACIP111625</strain>
    </source>
</reference>
<dbReference type="GO" id="GO:0005886">
    <property type="term" value="C:plasma membrane"/>
    <property type="evidence" value="ECO:0007669"/>
    <property type="project" value="UniProtKB-SubCell"/>
</dbReference>
<evidence type="ECO:0000256" key="9">
    <source>
        <dbReference type="ARBA" id="ARBA00022748"/>
    </source>
</evidence>
<keyword evidence="6 12" id="KW-1003">Cell membrane</keyword>
<evidence type="ECO:0000256" key="7">
    <source>
        <dbReference type="ARBA" id="ARBA00022519"/>
    </source>
</evidence>
<dbReference type="Pfam" id="PF04995">
    <property type="entry name" value="CcmD"/>
    <property type="match status" value="1"/>
</dbReference>
<keyword evidence="10 12" id="KW-1133">Transmembrane helix</keyword>
<evidence type="ECO:0000313" key="14">
    <source>
        <dbReference type="Proteomes" id="UP000277498"/>
    </source>
</evidence>
<keyword evidence="7 12" id="KW-0997">Cell inner membrane</keyword>
<sequence>MMPDLGKYAFAVLGSYGATALLLAGLVGFTLWQRARVKQALAEAEARLEKTDVR</sequence>
<dbReference type="Proteomes" id="UP000277498">
    <property type="component" value="Unassembled WGS sequence"/>
</dbReference>
<comment type="subcellular location">
    <subcellularLocation>
        <location evidence="2 12">Cell inner membrane</location>
        <topology evidence="2 12">Single-pass membrane protein</topology>
    </subcellularLocation>
</comment>
<keyword evidence="11 12" id="KW-0472">Membrane</keyword>
<keyword evidence="5 12" id="KW-0813">Transport</keyword>
<dbReference type="RefSeq" id="WP_124087309.1">
    <property type="nucleotide sequence ID" value="NZ_UXAW01000080.1"/>
</dbReference>
<evidence type="ECO:0000256" key="5">
    <source>
        <dbReference type="ARBA" id="ARBA00022448"/>
    </source>
</evidence>
<evidence type="ECO:0000256" key="10">
    <source>
        <dbReference type="ARBA" id="ARBA00022989"/>
    </source>
</evidence>